<evidence type="ECO:0000313" key="2">
    <source>
        <dbReference type="Proteomes" id="UP001327225"/>
    </source>
</evidence>
<dbReference type="EMBL" id="CP141059">
    <property type="protein sequence ID" value="WQQ26003.1"/>
    <property type="molecule type" value="Genomic_DNA"/>
</dbReference>
<keyword evidence="1" id="KW-0378">Hydrolase</keyword>
<sequence>MQRLVKRIGLRLWAFRAWLQQLVGTVRLCGAAARGRVDELWIGDSHAVLLNAPSFAFDRLGRIGANRFVWHLGPRLMFSIARGGWPTSVRVVTAVLGRLPNPPGVLTFSFGEIDVRCHLANRLVDGRLDTGFVATYVDRIDELRKRAGAETAVVVTPVPPSVDVTDHVAFPVVGTIEERLVAHRAICDALHQEVTAARPGMRVTDLTAQLAGTDGQLRSDLTDDGCHTNDAGREAVRRALNPSRA</sequence>
<gene>
    <name evidence="1" type="ORF">SHK19_18790</name>
</gene>
<accession>A0ABZ0ZRA1</accession>
<dbReference type="EC" id="3.1.-.-" evidence="1"/>
<protein>
    <submittedName>
        <fullName evidence="1">SGNH/GDSL hydrolase family protein</fullName>
        <ecNumber evidence="1">3.1.-.-</ecNumber>
    </submittedName>
</protein>
<dbReference type="Proteomes" id="UP001327225">
    <property type="component" value="Chromosome"/>
</dbReference>
<dbReference type="SUPFAM" id="SSF52266">
    <property type="entry name" value="SGNH hydrolase"/>
    <property type="match status" value="1"/>
</dbReference>
<dbReference type="GO" id="GO:0016787">
    <property type="term" value="F:hydrolase activity"/>
    <property type="evidence" value="ECO:0007669"/>
    <property type="project" value="UniProtKB-KW"/>
</dbReference>
<organism evidence="1 2">
    <name type="scientific">Nocardioides bizhenqiangii</name>
    <dbReference type="NCBI Taxonomy" id="3095076"/>
    <lineage>
        <taxon>Bacteria</taxon>
        <taxon>Bacillati</taxon>
        <taxon>Actinomycetota</taxon>
        <taxon>Actinomycetes</taxon>
        <taxon>Propionibacteriales</taxon>
        <taxon>Nocardioidaceae</taxon>
        <taxon>Nocardioides</taxon>
    </lineage>
</organism>
<dbReference type="InterPro" id="IPR036514">
    <property type="entry name" value="SGNH_hydro_sf"/>
</dbReference>
<keyword evidence="2" id="KW-1185">Reference proteome</keyword>
<reference evidence="2" key="1">
    <citation type="submission" date="2023-12" db="EMBL/GenBank/DDBJ databases">
        <title>Novel species in genus Nocardioides.</title>
        <authorList>
            <person name="Zhou H."/>
        </authorList>
    </citation>
    <scope>NUCLEOTIDE SEQUENCE [LARGE SCALE GENOMIC DNA]</scope>
    <source>
        <strain evidence="2">HM61</strain>
    </source>
</reference>
<evidence type="ECO:0000313" key="1">
    <source>
        <dbReference type="EMBL" id="WQQ26003.1"/>
    </source>
</evidence>
<proteinExistence type="predicted"/>
<dbReference type="Gene3D" id="3.40.50.1110">
    <property type="entry name" value="SGNH hydrolase"/>
    <property type="match status" value="1"/>
</dbReference>
<name>A0ABZ0ZRA1_9ACTN</name>
<dbReference type="RefSeq" id="WP_322937143.1">
    <property type="nucleotide sequence ID" value="NZ_CP141059.1"/>
</dbReference>